<evidence type="ECO:0000313" key="1">
    <source>
        <dbReference type="EMBL" id="KKN37425.1"/>
    </source>
</evidence>
<dbReference type="Pfam" id="PF25283">
    <property type="entry name" value="DUF7873"/>
    <property type="match status" value="1"/>
</dbReference>
<sequence>MPKLHEVLAVESELEGAHKIALENTKAEFIKQVGLFLGFHKRTEMFDEDAPEAPHEHSEMTKTVYESLAVQREHAVRYLDAVLQKERTNQEARADILIDGTAIAKDVPATFLLGLETKLRAILSVYEAAPTLAPGYKWEPDKNRGEHVWAVVDDEVVFKTEKIFKAQVLYEATKEHPAQVKEIPETKNVGRKIKEVWVGLISTAEKNILVGRIRKLLRAVKQARQRANSTEVVDTSIGEELFTYIHG</sequence>
<accession>A0A0F9Q0K3</accession>
<protein>
    <submittedName>
        <fullName evidence="1">Uncharacterized protein</fullName>
    </submittedName>
</protein>
<reference evidence="1" key="1">
    <citation type="journal article" date="2015" name="Nature">
        <title>Complex archaea that bridge the gap between prokaryotes and eukaryotes.</title>
        <authorList>
            <person name="Spang A."/>
            <person name="Saw J.H."/>
            <person name="Jorgensen S.L."/>
            <person name="Zaremba-Niedzwiedzka K."/>
            <person name="Martijn J."/>
            <person name="Lind A.E."/>
            <person name="van Eijk R."/>
            <person name="Schleper C."/>
            <person name="Guy L."/>
            <person name="Ettema T.J."/>
        </authorList>
    </citation>
    <scope>NUCLEOTIDE SEQUENCE</scope>
</reference>
<gene>
    <name evidence="1" type="ORF">LCGC14_0763740</name>
</gene>
<organism evidence="1">
    <name type="scientific">marine sediment metagenome</name>
    <dbReference type="NCBI Taxonomy" id="412755"/>
    <lineage>
        <taxon>unclassified sequences</taxon>
        <taxon>metagenomes</taxon>
        <taxon>ecological metagenomes</taxon>
    </lineage>
</organism>
<comment type="caution">
    <text evidence="1">The sequence shown here is derived from an EMBL/GenBank/DDBJ whole genome shotgun (WGS) entry which is preliminary data.</text>
</comment>
<name>A0A0F9Q0K3_9ZZZZ</name>
<dbReference type="EMBL" id="LAZR01001895">
    <property type="protein sequence ID" value="KKN37425.1"/>
    <property type="molecule type" value="Genomic_DNA"/>
</dbReference>
<dbReference type="InterPro" id="IPR057195">
    <property type="entry name" value="DUF7873"/>
</dbReference>
<dbReference type="AlphaFoldDB" id="A0A0F9Q0K3"/>
<proteinExistence type="predicted"/>